<dbReference type="PANTHER" id="PTHR21666">
    <property type="entry name" value="PEPTIDASE-RELATED"/>
    <property type="match status" value="1"/>
</dbReference>
<dbReference type="InterPro" id="IPR050570">
    <property type="entry name" value="Cell_wall_metabolism_enzyme"/>
</dbReference>
<proteinExistence type="predicted"/>
<protein>
    <submittedName>
        <fullName evidence="3">Peptidase family M23</fullName>
    </submittedName>
</protein>
<feature type="domain" description="M23ase beta-sheet core" evidence="2">
    <location>
        <begin position="187"/>
        <end position="282"/>
    </location>
</feature>
<keyword evidence="1" id="KW-0812">Transmembrane</keyword>
<dbReference type="Gene3D" id="2.70.70.10">
    <property type="entry name" value="Glucose Permease (Domain IIA)"/>
    <property type="match status" value="1"/>
</dbReference>
<keyword evidence="1" id="KW-1133">Transmembrane helix</keyword>
<dbReference type="EMBL" id="CAADFH010000003">
    <property type="protein sequence ID" value="VFJ88066.1"/>
    <property type="molecule type" value="Genomic_DNA"/>
</dbReference>
<evidence type="ECO:0000313" key="3">
    <source>
        <dbReference type="EMBL" id="VFJ88066.1"/>
    </source>
</evidence>
<dbReference type="SUPFAM" id="SSF51261">
    <property type="entry name" value="Duplicated hybrid motif"/>
    <property type="match status" value="1"/>
</dbReference>
<accession>A0A450U807</accession>
<evidence type="ECO:0000256" key="1">
    <source>
        <dbReference type="SAM" id="Phobius"/>
    </source>
</evidence>
<dbReference type="PANTHER" id="PTHR21666:SF285">
    <property type="entry name" value="M23 FAMILY METALLOPEPTIDASE"/>
    <property type="match status" value="1"/>
</dbReference>
<dbReference type="InterPro" id="IPR016047">
    <property type="entry name" value="M23ase_b-sheet_dom"/>
</dbReference>
<dbReference type="GO" id="GO:0004222">
    <property type="term" value="F:metalloendopeptidase activity"/>
    <property type="evidence" value="ECO:0007669"/>
    <property type="project" value="TreeGrafter"/>
</dbReference>
<sequence length="295" mass="32836">MLTNRYVSEFPNGKTGFWKNLGVFAPIMFFYWMSSQSIFAQDMGLTGSLVQGGLVQGRTDPKARIIFKGRDVRVSREGVFLLGFGRDEPRTVDFSVTFPDGRRETKTLSIKQRKYEIQRIDGLPKTKVSPPRGTLARIRAETAKVKVARTRDDVRTDFLEGFILPVGGQITGVYGTRRILDGKPRRHHFGIDIAAPAGTPVRAPASGIVSLVHPDMFFSGGTLIVDHGHGLSSSFLHLKRILVKEGEHVRQGDIIAQVGATGRVTGAHLDWRVNLFRTRLDPQLLLDSKNFVPQE</sequence>
<dbReference type="InterPro" id="IPR011055">
    <property type="entry name" value="Dup_hybrid_motif"/>
</dbReference>
<dbReference type="Pfam" id="PF01551">
    <property type="entry name" value="Peptidase_M23"/>
    <property type="match status" value="1"/>
</dbReference>
<keyword evidence="1" id="KW-0472">Membrane</keyword>
<evidence type="ECO:0000259" key="2">
    <source>
        <dbReference type="Pfam" id="PF01551"/>
    </source>
</evidence>
<organism evidence="3">
    <name type="scientific">Candidatus Kentrum sp. LFY</name>
    <dbReference type="NCBI Taxonomy" id="2126342"/>
    <lineage>
        <taxon>Bacteria</taxon>
        <taxon>Pseudomonadati</taxon>
        <taxon>Pseudomonadota</taxon>
        <taxon>Gammaproteobacteria</taxon>
        <taxon>Candidatus Kentrum</taxon>
    </lineage>
</organism>
<name>A0A450U807_9GAMM</name>
<dbReference type="CDD" id="cd12797">
    <property type="entry name" value="M23_peptidase"/>
    <property type="match status" value="1"/>
</dbReference>
<dbReference type="AlphaFoldDB" id="A0A450U807"/>
<gene>
    <name evidence="3" type="ORF">BECKLFY1418A_GA0070994_100332</name>
</gene>
<dbReference type="FunFam" id="2.70.70.10:FF:000019">
    <property type="entry name" value="M23 family peptidase"/>
    <property type="match status" value="1"/>
</dbReference>
<feature type="transmembrane region" description="Helical" evidence="1">
    <location>
        <begin position="16"/>
        <end position="33"/>
    </location>
</feature>
<reference evidence="3" key="1">
    <citation type="submission" date="2019-02" db="EMBL/GenBank/DDBJ databases">
        <authorList>
            <person name="Gruber-Vodicka R. H."/>
            <person name="Seah K. B. B."/>
        </authorList>
    </citation>
    <scope>NUCLEOTIDE SEQUENCE</scope>
    <source>
        <strain evidence="3">BECK_M6</strain>
    </source>
</reference>